<name>A0A346FD26_9CAUD</name>
<dbReference type="Proteomes" id="UP000258385">
    <property type="component" value="Segment"/>
</dbReference>
<reference evidence="1 2" key="1">
    <citation type="submission" date="2018-06" db="EMBL/GenBank/DDBJ databases">
        <authorList>
            <person name="DeCurzio J.M."/>
            <person name="Delesalle V.A."/>
            <person name="Garlena R.A."/>
            <person name="Russell D.A."/>
            <person name="Pope W.H."/>
            <person name="Jacobs-Sera D."/>
            <person name="Hatfull G.F."/>
        </authorList>
    </citation>
    <scope>NUCLEOTIDE SEQUENCE [LARGE SCALE GENOMIC DNA]</scope>
</reference>
<accession>A0A346FD26</accession>
<proteinExistence type="predicted"/>
<dbReference type="RefSeq" id="YP_009807774.1">
    <property type="nucleotide sequence ID" value="NC_048028.1"/>
</dbReference>
<gene>
    <name evidence="1" type="primary">78</name>
    <name evidence="1" type="ORF">SEA_RONALDO_78</name>
</gene>
<organism evidence="1 2">
    <name type="scientific">Gordonia phage Ronaldo</name>
    <dbReference type="NCBI Taxonomy" id="2250397"/>
    <lineage>
        <taxon>Viruses</taxon>
        <taxon>Duplodnaviria</taxon>
        <taxon>Heunggongvirae</taxon>
        <taxon>Uroviricota</taxon>
        <taxon>Caudoviricetes</taxon>
        <taxon>Ronaldovirus</taxon>
        <taxon>Ronaldovirus ronaldo</taxon>
    </lineage>
</organism>
<sequence length="89" mass="10057">MTMYVDEFTPNVSVTVDAKTADRVSSFLLARTSECICALDPEDQDTPAMKDHLREQVRMIQSLIEGLEQATGRKDETGHALVEMMYVYL</sequence>
<keyword evidence="2" id="KW-1185">Reference proteome</keyword>
<evidence type="ECO:0000313" key="2">
    <source>
        <dbReference type="Proteomes" id="UP000258385"/>
    </source>
</evidence>
<evidence type="ECO:0000313" key="1">
    <source>
        <dbReference type="EMBL" id="AXN53640.1"/>
    </source>
</evidence>
<dbReference type="EMBL" id="MH479925">
    <property type="protein sequence ID" value="AXN53640.1"/>
    <property type="molecule type" value="Genomic_DNA"/>
</dbReference>
<protein>
    <submittedName>
        <fullName evidence="1">Uncharacterized protein</fullName>
    </submittedName>
</protein>
<dbReference type="KEGG" id="vg:54998658"/>
<dbReference type="GeneID" id="54998658"/>